<dbReference type="Proteomes" id="UP000001058">
    <property type="component" value="Unassembled WGS sequence"/>
</dbReference>
<dbReference type="AlphaFoldDB" id="D8TIK9"/>
<dbReference type="GeneID" id="9621679"/>
<keyword evidence="2" id="KW-1133">Transmembrane helix</keyword>
<dbReference type="InterPro" id="IPR052613">
    <property type="entry name" value="LicD_transferase"/>
</dbReference>
<feature type="transmembrane region" description="Helical" evidence="2">
    <location>
        <begin position="177"/>
        <end position="198"/>
    </location>
</feature>
<keyword evidence="4" id="KW-1185">Reference proteome</keyword>
<dbReference type="RefSeq" id="XP_002946267.1">
    <property type="nucleotide sequence ID" value="XM_002946221.1"/>
</dbReference>
<dbReference type="eggNOG" id="ENOG502STEQ">
    <property type="taxonomic scope" value="Eukaryota"/>
</dbReference>
<evidence type="ECO:0000256" key="2">
    <source>
        <dbReference type="SAM" id="Phobius"/>
    </source>
</evidence>
<gene>
    <name evidence="3" type="ORF">VOLCADRAFT_86367</name>
</gene>
<evidence type="ECO:0000313" key="4">
    <source>
        <dbReference type="Proteomes" id="UP000001058"/>
    </source>
</evidence>
<dbReference type="EMBL" id="GL378323">
    <property type="protein sequence ID" value="EFJ53262.1"/>
    <property type="molecule type" value="Genomic_DNA"/>
</dbReference>
<name>D8TIK9_VOLCA</name>
<keyword evidence="2" id="KW-0812">Transmembrane</keyword>
<protein>
    <submittedName>
        <fullName evidence="3">Uncharacterized protein</fullName>
    </submittedName>
</protein>
<dbReference type="PANTHER" id="PTHR13627:SF31">
    <property type="entry name" value="RIBITOL 5-PHOSPHATE TRANSFERASE FKRP"/>
    <property type="match status" value="1"/>
</dbReference>
<dbReference type="InParanoid" id="D8TIK9"/>
<reference evidence="3 4" key="1">
    <citation type="journal article" date="2010" name="Science">
        <title>Genomic analysis of organismal complexity in the multicellular green alga Volvox carteri.</title>
        <authorList>
            <person name="Prochnik S.E."/>
            <person name="Umen J."/>
            <person name="Nedelcu A.M."/>
            <person name="Hallmann A."/>
            <person name="Miller S.M."/>
            <person name="Nishii I."/>
            <person name="Ferris P."/>
            <person name="Kuo A."/>
            <person name="Mitros T."/>
            <person name="Fritz-Laylin L.K."/>
            <person name="Hellsten U."/>
            <person name="Chapman J."/>
            <person name="Simakov O."/>
            <person name="Rensing S.A."/>
            <person name="Terry A."/>
            <person name="Pangilinan J."/>
            <person name="Kapitonov V."/>
            <person name="Jurka J."/>
            <person name="Salamov A."/>
            <person name="Shapiro H."/>
            <person name="Schmutz J."/>
            <person name="Grimwood J."/>
            <person name="Lindquist E."/>
            <person name="Lucas S."/>
            <person name="Grigoriev I.V."/>
            <person name="Schmitt R."/>
            <person name="Kirk D."/>
            <person name="Rokhsar D.S."/>
        </authorList>
    </citation>
    <scope>NUCLEOTIDE SEQUENCE [LARGE SCALE GENOMIC DNA]</scope>
    <source>
        <strain evidence="4">f. Nagariensis / Eve</strain>
    </source>
</reference>
<dbReference type="OrthoDB" id="444255at2759"/>
<accession>D8TIK9</accession>
<evidence type="ECO:0000256" key="1">
    <source>
        <dbReference type="SAM" id="MobiDB-lite"/>
    </source>
</evidence>
<keyword evidence="2" id="KW-0472">Membrane</keyword>
<evidence type="ECO:0000313" key="3">
    <source>
        <dbReference type="EMBL" id="EFJ53262.1"/>
    </source>
</evidence>
<feature type="transmembrane region" description="Helical" evidence="2">
    <location>
        <begin position="119"/>
        <end position="137"/>
    </location>
</feature>
<proteinExistence type="predicted"/>
<feature type="region of interest" description="Disordered" evidence="1">
    <location>
        <begin position="41"/>
        <end position="95"/>
    </location>
</feature>
<organism evidence="4">
    <name type="scientific">Volvox carteri f. nagariensis</name>
    <dbReference type="NCBI Taxonomy" id="3068"/>
    <lineage>
        <taxon>Eukaryota</taxon>
        <taxon>Viridiplantae</taxon>
        <taxon>Chlorophyta</taxon>
        <taxon>core chlorophytes</taxon>
        <taxon>Chlorophyceae</taxon>
        <taxon>CS clade</taxon>
        <taxon>Chlamydomonadales</taxon>
        <taxon>Volvocaceae</taxon>
        <taxon>Volvox</taxon>
    </lineage>
</organism>
<sequence>MALCRKVRTLPSTTIKAPNSLRQHKQLSSVAVMFPLHGPPPTNLPLVSTAKQQQQPQPPQPAAAAAAAANPLLNQSPGAPCWPPPRPSRSGHGGAAAPPAAAAAVGLTAAQAVVRGAGAVGIVYGGLWLALAAYRAVKKRLLRRALREIVPALQNVGRRQTLFQLTSSVLFRRLYTYLYFFTALLYCFSSVLILVLAARQAGITFWVDFGSLMSLARNNDVYEHDNDVDLVVLEPDFPALLEKLQTPGVLPKGFTADWIGKSRDLGDGLVQRWIRIYLPGRVMWVDLFGGFDFGSKIRINKNAHCDVPKELVLPLGTIPMFDSTAPAPRYVEAVLQHRYGPDWRTPKYASKGSDQIEHNKRYLRVMRWLGKIGLRI</sequence>
<dbReference type="PANTHER" id="PTHR13627">
    <property type="entry name" value="FUKUTIN RELATED PROTEIN"/>
    <property type="match status" value="1"/>
</dbReference>
<dbReference type="KEGG" id="vcn:VOLCADRAFT_86367"/>